<keyword evidence="3" id="KW-1185">Reference proteome</keyword>
<dbReference type="HOGENOM" id="CLU_071876_0_0_1"/>
<sequence length="335" mass="36331">MILTTHLRQRTCTSAKSLASPYFSDLCKRTPKLTYDFHLDTMFNPTWMDGPHVFAFDERGMVVLPGTAEAAVAVGHPGCIGTPFPVFSKPWSAPAVRSTPESSSTVTLTSPSTAASSSAEGLSRIRKPWKLATLTEQDDAEFEELMAHVTAESLLQQVPLTAYADASFSTAPTSKTMSAIVEENKPHNDEDATSNSEVENKVPTTPPVWTMSPSSTSAASHSDESFVVPTPHQRGERIPFTVLHEHVPSPCDDKEAELRFEQEVALEKVVVGLERLRKKAPSPLRLECEEAEVERGCVLFQGDTGGDIGEGTPVCNEVLSPLTAGFPVRPVDLPL</sequence>
<evidence type="ECO:0000313" key="3">
    <source>
        <dbReference type="Proteomes" id="UP000054018"/>
    </source>
</evidence>
<organism evidence="2 3">
    <name type="scientific">Pisolithus microcarpus 441</name>
    <dbReference type="NCBI Taxonomy" id="765257"/>
    <lineage>
        <taxon>Eukaryota</taxon>
        <taxon>Fungi</taxon>
        <taxon>Dikarya</taxon>
        <taxon>Basidiomycota</taxon>
        <taxon>Agaricomycotina</taxon>
        <taxon>Agaricomycetes</taxon>
        <taxon>Agaricomycetidae</taxon>
        <taxon>Boletales</taxon>
        <taxon>Sclerodermatineae</taxon>
        <taxon>Pisolithaceae</taxon>
        <taxon>Pisolithus</taxon>
    </lineage>
</organism>
<reference evidence="3" key="2">
    <citation type="submission" date="2015-01" db="EMBL/GenBank/DDBJ databases">
        <title>Evolutionary Origins and Diversification of the Mycorrhizal Mutualists.</title>
        <authorList>
            <consortium name="DOE Joint Genome Institute"/>
            <consortium name="Mycorrhizal Genomics Consortium"/>
            <person name="Kohler A."/>
            <person name="Kuo A."/>
            <person name="Nagy L.G."/>
            <person name="Floudas D."/>
            <person name="Copeland A."/>
            <person name="Barry K.W."/>
            <person name="Cichocki N."/>
            <person name="Veneault-Fourrey C."/>
            <person name="LaButti K."/>
            <person name="Lindquist E.A."/>
            <person name="Lipzen A."/>
            <person name="Lundell T."/>
            <person name="Morin E."/>
            <person name="Murat C."/>
            <person name="Riley R."/>
            <person name="Ohm R."/>
            <person name="Sun H."/>
            <person name="Tunlid A."/>
            <person name="Henrissat B."/>
            <person name="Grigoriev I.V."/>
            <person name="Hibbett D.S."/>
            <person name="Martin F."/>
        </authorList>
    </citation>
    <scope>NUCLEOTIDE SEQUENCE [LARGE SCALE GENOMIC DNA]</scope>
    <source>
        <strain evidence="3">441</strain>
    </source>
</reference>
<name>A0A0C9ZUH4_9AGAM</name>
<feature type="compositionally biased region" description="Low complexity" evidence="1">
    <location>
        <begin position="98"/>
        <end position="120"/>
    </location>
</feature>
<feature type="region of interest" description="Disordered" evidence="1">
    <location>
        <begin position="97"/>
        <end position="120"/>
    </location>
</feature>
<reference evidence="2 3" key="1">
    <citation type="submission" date="2014-04" db="EMBL/GenBank/DDBJ databases">
        <authorList>
            <consortium name="DOE Joint Genome Institute"/>
            <person name="Kuo A."/>
            <person name="Kohler A."/>
            <person name="Costa M.D."/>
            <person name="Nagy L.G."/>
            <person name="Floudas D."/>
            <person name="Copeland A."/>
            <person name="Barry K.W."/>
            <person name="Cichocki N."/>
            <person name="Veneault-Fourrey C."/>
            <person name="LaButti K."/>
            <person name="Lindquist E.A."/>
            <person name="Lipzen A."/>
            <person name="Lundell T."/>
            <person name="Morin E."/>
            <person name="Murat C."/>
            <person name="Sun H."/>
            <person name="Tunlid A."/>
            <person name="Henrissat B."/>
            <person name="Grigoriev I.V."/>
            <person name="Hibbett D.S."/>
            <person name="Martin F."/>
            <person name="Nordberg H.P."/>
            <person name="Cantor M.N."/>
            <person name="Hua S.X."/>
        </authorList>
    </citation>
    <scope>NUCLEOTIDE SEQUENCE [LARGE SCALE GENOMIC DNA]</scope>
    <source>
        <strain evidence="2 3">441</strain>
    </source>
</reference>
<dbReference type="AlphaFoldDB" id="A0A0C9ZUH4"/>
<evidence type="ECO:0000256" key="1">
    <source>
        <dbReference type="SAM" id="MobiDB-lite"/>
    </source>
</evidence>
<feature type="region of interest" description="Disordered" evidence="1">
    <location>
        <begin position="185"/>
        <end position="231"/>
    </location>
</feature>
<protein>
    <submittedName>
        <fullName evidence="2">Unplaced genomic scaffold scaffold_21, whole genome shotgun sequence</fullName>
    </submittedName>
</protein>
<accession>A0A0C9ZUH4</accession>
<proteinExistence type="predicted"/>
<dbReference type="Proteomes" id="UP000054018">
    <property type="component" value="Unassembled WGS sequence"/>
</dbReference>
<dbReference type="EMBL" id="KN833705">
    <property type="protein sequence ID" value="KIK25897.1"/>
    <property type="molecule type" value="Genomic_DNA"/>
</dbReference>
<dbReference type="OrthoDB" id="2669319at2759"/>
<gene>
    <name evidence="2" type="ORF">PISMIDRAFT_327583</name>
</gene>
<evidence type="ECO:0000313" key="2">
    <source>
        <dbReference type="EMBL" id="KIK25897.1"/>
    </source>
</evidence>